<dbReference type="FunFam" id="2.120.10.30:FF:000241">
    <property type="entry name" value="Low-density lipoprotein receptor-related protein 6"/>
    <property type="match status" value="1"/>
</dbReference>
<evidence type="ECO:0000256" key="14">
    <source>
        <dbReference type="PROSITE-ProRule" id="PRU00461"/>
    </source>
</evidence>
<sequence length="745" mass="83818">SMALLLLLLLPSTSTKTCNPRQFVCKDGTCISNGWRCDREKDCPDGSDEEPDVCPHSTLSKCPPNEYHCGGTELCIHMSKLCNGVPDCTDGWDEGPHCRELLSNCSHMACQESCAVTPGGAVCYCKSGYEIGPDGTKCKDFNECTVYGTCSQTCTNTDGSYSCSCVEGYLPQPDNRSCKAKNVPVDRLPILLIANSQNIQATSLSGTTIHSLLSTSTKQTTAMDFIYAEETVCWIHVGDTPSSTHLKCAKIPNLKGFTEERIINISVSLHHVEQMAIDWLTGNFYFVDDVDDRIFVCDKNGQTCVTLLDLELYNPKGIALDPTMGKVFFTDYGPIPTVERCDMDGQNRTKLVDSKIVFPHGITLDLVSRLVYWTDPYLDYIEVVDYEGNNRHTIISGPLIEHLYGLTVFENYLYATNSENANMQPKTNVIKINRFNNSDYQVVTRVDKGGALHVYHQRRQPPVRSHACEVDQFGKAGGCSDICLLGNGHKTRTCRCRSGFSLGSDGKSCKKPEHELFLVYGKGRPGVIRGMDMNAKVPDEYMIPIENLMNPRALDFHAGSEFIYFADATSYIIGRQKIDGTERDIILKEGIHTVEGIAVDWMADNLYWTDDGPKKTISVARLEKASQTRKTLIEGKMTHPRAIVLDPLHGWMYWTDWEEDPKESKRGRIERAWMDGSNRNVFLTSKTVLWPNGLSLDIPQGILYWVDAFYDRIEMVYLNSSERKVSTSCRHRYFTAVWIQRLWLR</sequence>
<dbReference type="InterPro" id="IPR049883">
    <property type="entry name" value="NOTCH1_EGF-like"/>
</dbReference>
<dbReference type="SMART" id="SM00181">
    <property type="entry name" value="EGF"/>
    <property type="match status" value="4"/>
</dbReference>
<dbReference type="InterPro" id="IPR001881">
    <property type="entry name" value="EGF-like_Ca-bd_dom"/>
</dbReference>
<evidence type="ECO:0000256" key="5">
    <source>
        <dbReference type="ARBA" id="ARBA00022729"/>
    </source>
</evidence>
<dbReference type="SUPFAM" id="SSF63825">
    <property type="entry name" value="YWTD domain"/>
    <property type="match status" value="2"/>
</dbReference>
<dbReference type="AlphaFoldDB" id="A0A3P8UVL5"/>
<dbReference type="GeneTree" id="ENSGT00940000155460"/>
<evidence type="ECO:0000256" key="1">
    <source>
        <dbReference type="ARBA" id="ARBA00004479"/>
    </source>
</evidence>
<accession>A0A3P8UVL5</accession>
<name>A0A3P8UVL5_CYNSE</name>
<dbReference type="InterPro" id="IPR011042">
    <property type="entry name" value="6-blade_b-propeller_TolB-like"/>
</dbReference>
<dbReference type="Pfam" id="PF07645">
    <property type="entry name" value="EGF_CA"/>
    <property type="match status" value="1"/>
</dbReference>
<feature type="repeat" description="LDL-receptor class B" evidence="14">
    <location>
        <begin position="650"/>
        <end position="700"/>
    </location>
</feature>
<keyword evidence="4" id="KW-0812">Transmembrane</keyword>
<dbReference type="CDD" id="cd00112">
    <property type="entry name" value="LDLa"/>
    <property type="match status" value="2"/>
</dbReference>
<evidence type="ECO:0000259" key="16">
    <source>
        <dbReference type="PROSITE" id="PS01186"/>
    </source>
</evidence>
<evidence type="ECO:0000256" key="11">
    <source>
        <dbReference type="ARBA" id="ARBA00023170"/>
    </source>
</evidence>
<dbReference type="PROSITE" id="PS01187">
    <property type="entry name" value="EGF_CA"/>
    <property type="match status" value="1"/>
</dbReference>
<dbReference type="GO" id="GO:0005509">
    <property type="term" value="F:calcium ion binding"/>
    <property type="evidence" value="ECO:0007669"/>
    <property type="project" value="InterPro"/>
</dbReference>
<feature type="domain" description="EGF-like" evidence="16">
    <location>
        <begin position="163"/>
        <end position="178"/>
    </location>
</feature>
<dbReference type="InterPro" id="IPR002172">
    <property type="entry name" value="LDrepeatLR_classA_rpt"/>
</dbReference>
<dbReference type="Proteomes" id="UP000265120">
    <property type="component" value="Chromosome 11"/>
</dbReference>
<dbReference type="SMART" id="SM00135">
    <property type="entry name" value="LY"/>
    <property type="match status" value="7"/>
</dbReference>
<dbReference type="GO" id="GO:0005886">
    <property type="term" value="C:plasma membrane"/>
    <property type="evidence" value="ECO:0007669"/>
    <property type="project" value="TreeGrafter"/>
</dbReference>
<dbReference type="SMART" id="SM00179">
    <property type="entry name" value="EGF_CA"/>
    <property type="match status" value="1"/>
</dbReference>
<keyword evidence="3" id="KW-0254">Endocytosis</keyword>
<feature type="repeat" description="LDL-receptor class B" evidence="14">
    <location>
        <begin position="369"/>
        <end position="412"/>
    </location>
</feature>
<dbReference type="PROSITE" id="PS01186">
    <property type="entry name" value="EGF_2"/>
    <property type="match status" value="1"/>
</dbReference>
<dbReference type="FunFam" id="2.10.25.10:FF:000009">
    <property type="entry name" value="Low-density lipoprotein receptor isoform 1"/>
    <property type="match status" value="1"/>
</dbReference>
<keyword evidence="12" id="KW-0325">Glycoprotein</keyword>
<dbReference type="InterPro" id="IPR023415">
    <property type="entry name" value="LDLR_class-A_CS"/>
</dbReference>
<dbReference type="OMA" id="KETICWI"/>
<feature type="chain" id="PRO_5018325784" description="EGF-like domain-containing protein" evidence="15">
    <location>
        <begin position="18"/>
        <end position="745"/>
    </location>
</feature>
<dbReference type="PROSITE" id="PS00010">
    <property type="entry name" value="ASX_HYDROXYL"/>
    <property type="match status" value="1"/>
</dbReference>
<keyword evidence="7" id="KW-0106">Calcium</keyword>
<proteinExistence type="predicted"/>
<evidence type="ECO:0000256" key="15">
    <source>
        <dbReference type="SAM" id="SignalP"/>
    </source>
</evidence>
<dbReference type="InterPro" id="IPR036055">
    <property type="entry name" value="LDL_receptor-like_sf"/>
</dbReference>
<evidence type="ECO:0000313" key="18">
    <source>
        <dbReference type="Proteomes" id="UP000265120"/>
    </source>
</evidence>
<evidence type="ECO:0000256" key="10">
    <source>
        <dbReference type="ARBA" id="ARBA00023157"/>
    </source>
</evidence>
<dbReference type="SUPFAM" id="SSF57196">
    <property type="entry name" value="EGF/Laminin"/>
    <property type="match status" value="1"/>
</dbReference>
<organism evidence="17 18">
    <name type="scientific">Cynoglossus semilaevis</name>
    <name type="common">Tongue sole</name>
    <dbReference type="NCBI Taxonomy" id="244447"/>
    <lineage>
        <taxon>Eukaryota</taxon>
        <taxon>Metazoa</taxon>
        <taxon>Chordata</taxon>
        <taxon>Craniata</taxon>
        <taxon>Vertebrata</taxon>
        <taxon>Euteleostomi</taxon>
        <taxon>Actinopterygii</taxon>
        <taxon>Neopterygii</taxon>
        <taxon>Teleostei</taxon>
        <taxon>Neoteleostei</taxon>
        <taxon>Acanthomorphata</taxon>
        <taxon>Carangaria</taxon>
        <taxon>Pleuronectiformes</taxon>
        <taxon>Pleuronectoidei</taxon>
        <taxon>Cynoglossidae</taxon>
        <taxon>Cynoglossinae</taxon>
        <taxon>Cynoglossus</taxon>
    </lineage>
</organism>
<dbReference type="InterPro" id="IPR000742">
    <property type="entry name" value="EGF"/>
</dbReference>
<keyword evidence="5 15" id="KW-0732">Signal</keyword>
<dbReference type="InterPro" id="IPR018097">
    <property type="entry name" value="EGF_Ca-bd_CS"/>
</dbReference>
<dbReference type="FunFam" id="2.120.10.30:FF:000015">
    <property type="entry name" value="Low-density lipoprotein receptor-related protein 1"/>
    <property type="match status" value="1"/>
</dbReference>
<feature type="repeat" description="LDL-receptor class B" evidence="14">
    <location>
        <begin position="325"/>
        <end position="368"/>
    </location>
</feature>
<reference evidence="17" key="2">
    <citation type="submission" date="2025-08" db="UniProtKB">
        <authorList>
            <consortium name="Ensembl"/>
        </authorList>
    </citation>
    <scope>IDENTIFICATION</scope>
</reference>
<dbReference type="PANTHER" id="PTHR22722:SF5">
    <property type="entry name" value="LOW-DENSITY LIPOPROTEIN RECEPTOR-RELATED PROTEIN 1B"/>
    <property type="match status" value="1"/>
</dbReference>
<dbReference type="SUPFAM" id="SSF57424">
    <property type="entry name" value="LDL receptor-like module"/>
    <property type="match status" value="2"/>
</dbReference>
<dbReference type="GO" id="GO:0006897">
    <property type="term" value="P:endocytosis"/>
    <property type="evidence" value="ECO:0007669"/>
    <property type="project" value="UniProtKB-KW"/>
</dbReference>
<reference evidence="17" key="3">
    <citation type="submission" date="2025-09" db="UniProtKB">
        <authorList>
            <consortium name="Ensembl"/>
        </authorList>
    </citation>
    <scope>IDENTIFICATION</scope>
</reference>
<dbReference type="PANTHER" id="PTHR22722">
    <property type="entry name" value="LOW-DENSITY LIPOPROTEIN RECEPTOR-RELATED PROTEIN 2-RELATED"/>
    <property type="match status" value="1"/>
</dbReference>
<protein>
    <recommendedName>
        <fullName evidence="16">EGF-like domain-containing protein</fullName>
    </recommendedName>
</protein>
<keyword evidence="6" id="KW-0677">Repeat</keyword>
<dbReference type="Gene3D" id="4.10.400.10">
    <property type="entry name" value="Low-density Lipoprotein Receptor"/>
    <property type="match status" value="2"/>
</dbReference>
<dbReference type="GO" id="GO:0043235">
    <property type="term" value="C:receptor complex"/>
    <property type="evidence" value="ECO:0007669"/>
    <property type="project" value="TreeGrafter"/>
</dbReference>
<keyword evidence="10 13" id="KW-1015">Disulfide bond</keyword>
<dbReference type="InParanoid" id="A0A3P8UVL5"/>
<evidence type="ECO:0000256" key="12">
    <source>
        <dbReference type="ARBA" id="ARBA00023180"/>
    </source>
</evidence>
<dbReference type="PROSITE" id="PS51120">
    <property type="entry name" value="LDLRB"/>
    <property type="match status" value="5"/>
</dbReference>
<feature type="repeat" description="LDL-receptor class B" evidence="14">
    <location>
        <begin position="604"/>
        <end position="649"/>
    </location>
</feature>
<dbReference type="STRING" id="244447.ENSCSEP00000005854"/>
<dbReference type="GO" id="GO:0005041">
    <property type="term" value="F:low-density lipoprotein particle receptor activity"/>
    <property type="evidence" value="ECO:0007669"/>
    <property type="project" value="TreeGrafter"/>
</dbReference>
<keyword evidence="18" id="KW-1185">Reference proteome</keyword>
<keyword evidence="8" id="KW-1133">Transmembrane helix</keyword>
<evidence type="ECO:0000256" key="9">
    <source>
        <dbReference type="ARBA" id="ARBA00023136"/>
    </source>
</evidence>
<evidence type="ECO:0000256" key="2">
    <source>
        <dbReference type="ARBA" id="ARBA00022536"/>
    </source>
</evidence>
<dbReference type="CDD" id="cd00054">
    <property type="entry name" value="EGF_CA"/>
    <property type="match status" value="1"/>
</dbReference>
<feature type="signal peptide" evidence="15">
    <location>
        <begin position="1"/>
        <end position="17"/>
    </location>
</feature>
<dbReference type="InterPro" id="IPR051221">
    <property type="entry name" value="LDLR-related"/>
</dbReference>
<dbReference type="PROSITE" id="PS50068">
    <property type="entry name" value="LDLRA_2"/>
    <property type="match status" value="2"/>
</dbReference>
<evidence type="ECO:0000256" key="13">
    <source>
        <dbReference type="PROSITE-ProRule" id="PRU00124"/>
    </source>
</evidence>
<dbReference type="InterPro" id="IPR000152">
    <property type="entry name" value="EGF-type_Asp/Asn_hydroxyl_site"/>
</dbReference>
<evidence type="ECO:0000256" key="8">
    <source>
        <dbReference type="ARBA" id="ARBA00022989"/>
    </source>
</evidence>
<evidence type="ECO:0000313" key="17">
    <source>
        <dbReference type="Ensembl" id="ENSCSEP00000005854.1"/>
    </source>
</evidence>
<keyword evidence="11" id="KW-0675">Receptor</keyword>
<dbReference type="Pfam" id="PF00058">
    <property type="entry name" value="Ldl_recept_b"/>
    <property type="match status" value="3"/>
</dbReference>
<dbReference type="InterPro" id="IPR000033">
    <property type="entry name" value="LDLR_classB_rpt"/>
</dbReference>
<dbReference type="Gene3D" id="2.120.10.30">
    <property type="entry name" value="TolB, C-terminal domain"/>
    <property type="match status" value="2"/>
</dbReference>
<feature type="repeat" description="LDL-receptor class B" evidence="14">
    <location>
        <begin position="561"/>
        <end position="603"/>
    </location>
</feature>
<evidence type="ECO:0000256" key="6">
    <source>
        <dbReference type="ARBA" id="ARBA00022737"/>
    </source>
</evidence>
<dbReference type="PROSITE" id="PS01209">
    <property type="entry name" value="LDLRA_1"/>
    <property type="match status" value="2"/>
</dbReference>
<feature type="disulfide bond" evidence="13">
    <location>
        <begin position="25"/>
        <end position="43"/>
    </location>
</feature>
<keyword evidence="2" id="KW-0245">EGF-like domain</keyword>
<dbReference type="Pfam" id="PF00057">
    <property type="entry name" value="Ldl_recept_a"/>
    <property type="match status" value="2"/>
</dbReference>
<keyword evidence="9" id="KW-0472">Membrane</keyword>
<feature type="disulfide bond" evidence="13">
    <location>
        <begin position="18"/>
        <end position="30"/>
    </location>
</feature>
<evidence type="ECO:0000256" key="3">
    <source>
        <dbReference type="ARBA" id="ARBA00022583"/>
    </source>
</evidence>
<comment type="subcellular location">
    <subcellularLocation>
        <location evidence="1">Membrane</location>
        <topology evidence="1">Single-pass type I membrane protein</topology>
    </subcellularLocation>
</comment>
<evidence type="ECO:0000256" key="4">
    <source>
        <dbReference type="ARBA" id="ARBA00022692"/>
    </source>
</evidence>
<dbReference type="Gene3D" id="2.10.25.10">
    <property type="entry name" value="Laminin"/>
    <property type="match status" value="3"/>
</dbReference>
<dbReference type="PRINTS" id="PR00261">
    <property type="entry name" value="LDLRECEPTOR"/>
</dbReference>
<comment type="caution">
    <text evidence="13">Lacks conserved residue(s) required for the propagation of feature annotation.</text>
</comment>
<reference evidence="17 18" key="1">
    <citation type="journal article" date="2014" name="Nat. Genet.">
        <title>Whole-genome sequence of a flatfish provides insights into ZW sex chromosome evolution and adaptation to a benthic lifestyle.</title>
        <authorList>
            <person name="Chen S."/>
            <person name="Zhang G."/>
            <person name="Shao C."/>
            <person name="Huang Q."/>
            <person name="Liu G."/>
            <person name="Zhang P."/>
            <person name="Song W."/>
            <person name="An N."/>
            <person name="Chalopin D."/>
            <person name="Volff J.N."/>
            <person name="Hong Y."/>
            <person name="Li Q."/>
            <person name="Sha Z."/>
            <person name="Zhou H."/>
            <person name="Xie M."/>
            <person name="Yu Q."/>
            <person name="Liu Y."/>
            <person name="Xiang H."/>
            <person name="Wang N."/>
            <person name="Wu K."/>
            <person name="Yang C."/>
            <person name="Zhou Q."/>
            <person name="Liao X."/>
            <person name="Yang L."/>
            <person name="Hu Q."/>
            <person name="Zhang J."/>
            <person name="Meng L."/>
            <person name="Jin L."/>
            <person name="Tian Y."/>
            <person name="Lian J."/>
            <person name="Yang J."/>
            <person name="Miao G."/>
            <person name="Liu S."/>
            <person name="Liang Z."/>
            <person name="Yan F."/>
            <person name="Li Y."/>
            <person name="Sun B."/>
            <person name="Zhang H."/>
            <person name="Zhang J."/>
            <person name="Zhu Y."/>
            <person name="Du M."/>
            <person name="Zhao Y."/>
            <person name="Schartl M."/>
            <person name="Tang Q."/>
            <person name="Wang J."/>
        </authorList>
    </citation>
    <scope>NUCLEOTIDE SEQUENCE</scope>
</reference>
<dbReference type="SMART" id="SM00192">
    <property type="entry name" value="LDLa"/>
    <property type="match status" value="2"/>
</dbReference>
<dbReference type="Ensembl" id="ENSCSET00000005918.1">
    <property type="protein sequence ID" value="ENSCSEP00000005854.1"/>
    <property type="gene ID" value="ENSCSEG00000003782.1"/>
</dbReference>
<evidence type="ECO:0000256" key="7">
    <source>
        <dbReference type="ARBA" id="ARBA00022837"/>
    </source>
</evidence>